<sequence>MASVASSLSSHSLQPATDSIYAVLRNVEFINSERNADHSNPSTVWSTPVKEKSSPSIPYASPVMFGGSPSTSYRSLSIPYASPLYHELLQTPTSDRSILGMNVEGTQPIIFPACLPTPNPSSSNFKSRFRADVVLLAEAQNTHIHTNTCYKYSDLIYNGKRVCLMRLPRKLVPKSIIDPETGDIRM</sequence>
<proteinExistence type="predicted"/>
<reference evidence="3" key="1">
    <citation type="submission" date="2021-02" db="EMBL/GenBank/DDBJ databases">
        <authorList>
            <person name="Nowell W R."/>
        </authorList>
    </citation>
    <scope>NUCLEOTIDE SEQUENCE</scope>
</reference>
<protein>
    <submittedName>
        <fullName evidence="3">Uncharacterized protein</fullName>
    </submittedName>
</protein>
<comment type="caution">
    <text evidence="3">The sequence shown here is derived from an EMBL/GenBank/DDBJ whole genome shotgun (WGS) entry which is preliminary data.</text>
</comment>
<dbReference type="Proteomes" id="UP000663852">
    <property type="component" value="Unassembled WGS sequence"/>
</dbReference>
<keyword evidence="4" id="KW-1185">Reference proteome</keyword>
<feature type="region of interest" description="Disordered" evidence="1">
    <location>
        <begin position="35"/>
        <end position="55"/>
    </location>
</feature>
<evidence type="ECO:0000256" key="1">
    <source>
        <dbReference type="SAM" id="MobiDB-lite"/>
    </source>
</evidence>
<organism evidence="3 5">
    <name type="scientific">Adineta ricciae</name>
    <name type="common">Rotifer</name>
    <dbReference type="NCBI Taxonomy" id="249248"/>
    <lineage>
        <taxon>Eukaryota</taxon>
        <taxon>Metazoa</taxon>
        <taxon>Spiralia</taxon>
        <taxon>Gnathifera</taxon>
        <taxon>Rotifera</taxon>
        <taxon>Eurotatoria</taxon>
        <taxon>Bdelloidea</taxon>
        <taxon>Adinetida</taxon>
        <taxon>Adinetidae</taxon>
        <taxon>Adineta</taxon>
    </lineage>
</organism>
<evidence type="ECO:0000313" key="3">
    <source>
        <dbReference type="EMBL" id="CAF1361686.1"/>
    </source>
</evidence>
<accession>A0A815I7D4</accession>
<evidence type="ECO:0000313" key="4">
    <source>
        <dbReference type="Proteomes" id="UP000663828"/>
    </source>
</evidence>
<name>A0A815I7D4_ADIRI</name>
<dbReference type="Proteomes" id="UP000663828">
    <property type="component" value="Unassembled WGS sequence"/>
</dbReference>
<dbReference type="EMBL" id="CAJNOJ010000275">
    <property type="protein sequence ID" value="CAF1361686.1"/>
    <property type="molecule type" value="Genomic_DNA"/>
</dbReference>
<evidence type="ECO:0000313" key="5">
    <source>
        <dbReference type="Proteomes" id="UP000663852"/>
    </source>
</evidence>
<gene>
    <name evidence="3" type="ORF">EDS130_LOCUS33855</name>
    <name evidence="2" type="ORF">XAT740_LOCUS28474</name>
</gene>
<evidence type="ECO:0000313" key="2">
    <source>
        <dbReference type="EMBL" id="CAF1293624.1"/>
    </source>
</evidence>
<dbReference type="OrthoDB" id="10007484at2759"/>
<dbReference type="EMBL" id="CAJNOR010002433">
    <property type="protein sequence ID" value="CAF1293624.1"/>
    <property type="molecule type" value="Genomic_DNA"/>
</dbReference>
<dbReference type="AlphaFoldDB" id="A0A815I7D4"/>